<dbReference type="InterPro" id="IPR029056">
    <property type="entry name" value="Ribokinase-like"/>
</dbReference>
<dbReference type="Gene3D" id="3.40.1190.20">
    <property type="match status" value="1"/>
</dbReference>
<evidence type="ECO:0000256" key="1">
    <source>
        <dbReference type="SAM" id="MobiDB-lite"/>
    </source>
</evidence>
<protein>
    <submittedName>
        <fullName evidence="2">Uncharacterized protein</fullName>
    </submittedName>
</protein>
<gene>
    <name evidence="2" type="ORF">DJ69_16985</name>
</gene>
<sequence>MPLYHGMSPAKRYKPSTNSRPDRGGAVGRGPAESDRIYGVGARRSRRPMEYDALRSRLTGGLDYRDVIALPDGSVDRYYGVADATGERIRTLPAFVDRLSGGVRSLKLVSEAVRPGGQAVNAARQASVLGPDVTLYGHLDDPHLGSFPFRTISMGAPATVQVLSFDEEEMMLAVESEDIREWRIEDLFAAVRTEPDAWLSDEVVVLQNWVGVDGMTDAIGTLADLDLGAATVVFDPGDVTASSAEPLRALCRALGALAAETEVVLTANDREIGRLAAVLGVEATGTERELALRDRLGIDAVVLHDERRAAAATDELTVVQNFEAERVRRRTGAGDRFDGALATGIAAGLPWGECLALGNACATYFVEQGETATRDDVRELLDRRSDR</sequence>
<evidence type="ECO:0000313" key="2">
    <source>
        <dbReference type="EMBL" id="PHQ37392.1"/>
    </source>
</evidence>
<keyword evidence="3" id="KW-1185">Reference proteome</keyword>
<dbReference type="InterPro" id="IPR057621">
    <property type="entry name" value="Khk_prokaryotic"/>
</dbReference>
<dbReference type="Proteomes" id="UP000222824">
    <property type="component" value="Unassembled WGS sequence"/>
</dbReference>
<dbReference type="AlphaFoldDB" id="A0A2G1WEH7"/>
<feature type="region of interest" description="Disordered" evidence="1">
    <location>
        <begin position="1"/>
        <end position="36"/>
    </location>
</feature>
<accession>A0A2G1WEH7</accession>
<proteinExistence type="predicted"/>
<organism evidence="2 3">
    <name type="scientific">Halorubrum persicum</name>
    <dbReference type="NCBI Taxonomy" id="1383844"/>
    <lineage>
        <taxon>Archaea</taxon>
        <taxon>Methanobacteriati</taxon>
        <taxon>Methanobacteriota</taxon>
        <taxon>Stenosarchaea group</taxon>
        <taxon>Halobacteria</taxon>
        <taxon>Halobacteriales</taxon>
        <taxon>Haloferacaceae</taxon>
        <taxon>Halorubrum</taxon>
    </lineage>
</organism>
<dbReference type="EMBL" id="NHOA01000156">
    <property type="protein sequence ID" value="PHQ37392.1"/>
    <property type="molecule type" value="Genomic_DNA"/>
</dbReference>
<comment type="caution">
    <text evidence="2">The sequence shown here is derived from an EMBL/GenBank/DDBJ whole genome shotgun (WGS) entry which is preliminary data.</text>
</comment>
<dbReference type="SUPFAM" id="SSF53613">
    <property type="entry name" value="Ribokinase-like"/>
    <property type="match status" value="1"/>
</dbReference>
<name>A0A2G1WEH7_9EURY</name>
<evidence type="ECO:0000313" key="3">
    <source>
        <dbReference type="Proteomes" id="UP000222824"/>
    </source>
</evidence>
<dbReference type="Pfam" id="PF25270">
    <property type="entry name" value="Khk"/>
    <property type="match status" value="1"/>
</dbReference>
<reference evidence="2 3" key="1">
    <citation type="journal article" date="2014" name="Front. Microbiol.">
        <title>Population and genomic analysis of the genus Halorubrum.</title>
        <authorList>
            <person name="Fullmer M.S."/>
            <person name="Soucy S.M."/>
            <person name="Swithers K.S."/>
            <person name="Makkay A.M."/>
            <person name="Wheeler R."/>
            <person name="Ventosa A."/>
            <person name="Gogarten J.P."/>
            <person name="Papke R.T."/>
        </authorList>
    </citation>
    <scope>NUCLEOTIDE SEQUENCE [LARGE SCALE GENOMIC DNA]</scope>
    <source>
        <strain evidence="2 3">C49</strain>
    </source>
</reference>